<accession>T2G8Z8</accession>
<keyword evidence="2" id="KW-1185">Reference proteome</keyword>
<dbReference type="PATRIC" id="fig|1121448.10.peg.685"/>
<proteinExistence type="predicted"/>
<gene>
    <name evidence="1" type="ORF">DGI_0680</name>
</gene>
<organism evidence="1 2">
    <name type="scientific">Megalodesulfovibrio gigas (strain ATCC 19364 / DSM 1382 / NCIMB 9332 / VKM B-1759)</name>
    <name type="common">Desulfovibrio gigas</name>
    <dbReference type="NCBI Taxonomy" id="1121448"/>
    <lineage>
        <taxon>Bacteria</taxon>
        <taxon>Pseudomonadati</taxon>
        <taxon>Thermodesulfobacteriota</taxon>
        <taxon>Desulfovibrionia</taxon>
        <taxon>Desulfovibrionales</taxon>
        <taxon>Desulfovibrionaceae</taxon>
        <taxon>Megalodesulfovibrio</taxon>
    </lineage>
</organism>
<reference evidence="2" key="2">
    <citation type="submission" date="2013-07" db="EMBL/GenBank/DDBJ databases">
        <authorList>
            <person name="Morais-Silva F.O."/>
            <person name="Rezende A.M."/>
            <person name="Pimentel C."/>
            <person name="Resende D.M."/>
            <person name="Santos C.I."/>
            <person name="Clemente C."/>
            <person name="de Oliveira L.M."/>
            <person name="da Silva S.M."/>
            <person name="Costa D.A."/>
            <person name="Varela-Raposo A."/>
            <person name="Horacio E.C.A."/>
            <person name="Matos M."/>
            <person name="Flores O."/>
            <person name="Ruiz J.C."/>
            <person name="Rodrigues-Pousada C."/>
        </authorList>
    </citation>
    <scope>NUCLEOTIDE SEQUENCE [LARGE SCALE GENOMIC DNA]</scope>
    <source>
        <strain evidence="2">ATCC 19364 / DSM 1382 / NCIMB 9332 / VKM B-1759</strain>
    </source>
</reference>
<dbReference type="OrthoDB" id="5471583at2"/>
<sequence>MMQRHHPKPTLASERAAARRVLADLFPEAFEVGLAFDLSLLYAECGECGRPLVWPVNVTRLVLKHAGVAPESLDYSHLLRSNGCAVCSPELTDPIITLVRLM</sequence>
<dbReference type="RefSeq" id="WP_021759253.1">
    <property type="nucleotide sequence ID" value="NC_022444.1"/>
</dbReference>
<dbReference type="EMBL" id="CP006585">
    <property type="protein sequence ID" value="AGW12586.1"/>
    <property type="molecule type" value="Genomic_DNA"/>
</dbReference>
<dbReference type="AlphaFoldDB" id="T2G8Z8"/>
<evidence type="ECO:0000313" key="1">
    <source>
        <dbReference type="EMBL" id="AGW12586.1"/>
    </source>
</evidence>
<dbReference type="Proteomes" id="UP000016587">
    <property type="component" value="Chromosome"/>
</dbReference>
<protein>
    <submittedName>
        <fullName evidence="1">Uncharacterized protein</fullName>
    </submittedName>
</protein>
<reference evidence="1 2" key="1">
    <citation type="journal article" date="2013" name="J. Bacteriol.">
        <title>Roles of HynAB and Ech, the only two hydrogenases found in the model sulfate reducer Desulfovibrio gigas.</title>
        <authorList>
            <person name="Morais-Silva F.O."/>
            <person name="Santos C.I."/>
            <person name="Rodrigues R."/>
            <person name="Pereira I.A."/>
            <person name="Rodrigues-Pousada C."/>
        </authorList>
    </citation>
    <scope>NUCLEOTIDE SEQUENCE [LARGE SCALE GENOMIC DNA]</scope>
    <source>
        <strain evidence="2">ATCC 19364 / DSM 1382 / NCIMB 9332 / VKM B-1759</strain>
    </source>
</reference>
<dbReference type="KEGG" id="dgg:DGI_0680"/>
<dbReference type="HOGENOM" id="CLU_2272832_0_0_7"/>
<evidence type="ECO:0000313" key="2">
    <source>
        <dbReference type="Proteomes" id="UP000016587"/>
    </source>
</evidence>
<name>T2G8Z8_MEGG1</name>